<feature type="domain" description="ComEC/Rec2-related protein" evidence="7">
    <location>
        <begin position="236"/>
        <end position="512"/>
    </location>
</feature>
<feature type="transmembrane region" description="Helical" evidence="6">
    <location>
        <begin position="259"/>
        <end position="285"/>
    </location>
</feature>
<feature type="transmembrane region" description="Helical" evidence="6">
    <location>
        <begin position="363"/>
        <end position="382"/>
    </location>
</feature>
<dbReference type="Pfam" id="PF03772">
    <property type="entry name" value="Competence"/>
    <property type="match status" value="1"/>
</dbReference>
<gene>
    <name evidence="9" type="ORF">HAT86_00770</name>
</gene>
<dbReference type="PANTHER" id="PTHR30619">
    <property type="entry name" value="DNA INTERNALIZATION/COMPETENCE PROTEIN COMEC/REC2"/>
    <property type="match status" value="1"/>
</dbReference>
<evidence type="ECO:0000256" key="6">
    <source>
        <dbReference type="SAM" id="Phobius"/>
    </source>
</evidence>
<keyword evidence="2" id="KW-1003">Cell membrane</keyword>
<dbReference type="Pfam" id="PF13567">
    <property type="entry name" value="DUF4131"/>
    <property type="match status" value="1"/>
</dbReference>
<feature type="transmembrane region" description="Helical" evidence="6">
    <location>
        <begin position="297"/>
        <end position="318"/>
    </location>
</feature>
<keyword evidence="10" id="KW-1185">Reference proteome</keyword>
<feature type="transmembrane region" description="Helical" evidence="6">
    <location>
        <begin position="394"/>
        <end position="415"/>
    </location>
</feature>
<evidence type="ECO:0000256" key="2">
    <source>
        <dbReference type="ARBA" id="ARBA00022475"/>
    </source>
</evidence>
<sequence>MALWQYAWSAWLDQRGYLFPWVPVCLGLGVAIYFALRTEPSVWAYVGLVAFCAVATALAWWLRAGIGPLLLALSLMAAGVCLAGVRAHSFDEPVLGWRYYGPVEGRIVAIDRSGSDAMRLTLDHVRLDDVAPSKTPARVRVSLHGQQGFITPRPGLRVMMTAHLSPPGGPVEPGGFDFQRHAWFLRLGAVGYTRTPVLTVAPPGAGQWMFKARMALSARVQAALPGETGGFAAAIMTGDRSGIGQDTLRALRVSNLAHLLAISGLHMGLLAGLVFAAFRLAFAAVPAVGLRVPAKKLSALMALPVAAVYLGLSGGNVATERAFVMVAVALVAVMTDRRVLSLRAVAVAAVIVLILRPEALLGPGFQMSFAATTALVAVFGWLRDAQVPLGPRLARGAVAVVISSTVAGLATAPVAAAHFNQFAHFGLLANLASVPLMGVLVMPAAVLAACLLPFGLEALALWAMGLGLDWILGVAHWVSGLDGARGTVVSPDTMVLPVMAFGALILVLWQGRFRLVGCLPMLLAVFLWTGAKRPDVLIADTGALIGVMTPEGRALNRARGAGFVALNWLENDGDAASQERAASRWRDQSVGDIGVLALRGKAAAQSLTTCRGYDWIVINTPAVHPVPCTVFDPPRLRHTGAIALYATPDGIIQKTARQVTGARMWNAQ</sequence>
<dbReference type="EMBL" id="JAAORB010000001">
    <property type="protein sequence ID" value="NHQ72999.1"/>
    <property type="molecule type" value="Genomic_DNA"/>
</dbReference>
<feature type="transmembrane region" description="Helical" evidence="6">
    <location>
        <begin position="43"/>
        <end position="62"/>
    </location>
</feature>
<feature type="transmembrane region" description="Helical" evidence="6">
    <location>
        <begin position="339"/>
        <end position="357"/>
    </location>
</feature>
<evidence type="ECO:0000256" key="5">
    <source>
        <dbReference type="ARBA" id="ARBA00023136"/>
    </source>
</evidence>
<feature type="transmembrane region" description="Helical" evidence="6">
    <location>
        <begin position="459"/>
        <end position="478"/>
    </location>
</feature>
<evidence type="ECO:0000313" key="9">
    <source>
        <dbReference type="EMBL" id="NHQ72999.1"/>
    </source>
</evidence>
<comment type="subcellular location">
    <subcellularLocation>
        <location evidence="1">Cell membrane</location>
        <topology evidence="1">Multi-pass membrane protein</topology>
    </subcellularLocation>
</comment>
<evidence type="ECO:0000259" key="7">
    <source>
        <dbReference type="Pfam" id="PF03772"/>
    </source>
</evidence>
<evidence type="ECO:0000256" key="3">
    <source>
        <dbReference type="ARBA" id="ARBA00022692"/>
    </source>
</evidence>
<evidence type="ECO:0000256" key="1">
    <source>
        <dbReference type="ARBA" id="ARBA00004651"/>
    </source>
</evidence>
<dbReference type="InterPro" id="IPR004477">
    <property type="entry name" value="ComEC_N"/>
</dbReference>
<dbReference type="AlphaFoldDB" id="A0A967B9K4"/>
<feature type="domain" description="DUF4131" evidence="8">
    <location>
        <begin position="42"/>
        <end position="196"/>
    </location>
</feature>
<keyword evidence="4 6" id="KW-1133">Transmembrane helix</keyword>
<feature type="transmembrane region" description="Helical" evidence="6">
    <location>
        <begin position="427"/>
        <end position="452"/>
    </location>
</feature>
<reference evidence="9" key="1">
    <citation type="submission" date="2020-03" db="EMBL/GenBank/DDBJ databases">
        <title>Roseovarius gahaiensis sp. nov., isolated from Gahai Saline Lake, China.</title>
        <authorList>
            <person name="Sun X."/>
        </authorList>
    </citation>
    <scope>NUCLEOTIDE SEQUENCE</scope>
    <source>
        <strain evidence="9">GH877</strain>
    </source>
</reference>
<feature type="transmembrane region" description="Helical" evidence="6">
    <location>
        <begin position="18"/>
        <end position="36"/>
    </location>
</feature>
<feature type="transmembrane region" description="Helical" evidence="6">
    <location>
        <begin position="498"/>
        <end position="528"/>
    </location>
</feature>
<dbReference type="InterPro" id="IPR052159">
    <property type="entry name" value="Competence_DNA_uptake"/>
</dbReference>
<organism evidence="9 10">
    <name type="scientific">Roseovarius gahaiensis</name>
    <dbReference type="NCBI Taxonomy" id="2716691"/>
    <lineage>
        <taxon>Bacteria</taxon>
        <taxon>Pseudomonadati</taxon>
        <taxon>Pseudomonadota</taxon>
        <taxon>Alphaproteobacteria</taxon>
        <taxon>Rhodobacterales</taxon>
        <taxon>Roseobacteraceae</taxon>
        <taxon>Roseovarius</taxon>
    </lineage>
</organism>
<proteinExistence type="predicted"/>
<evidence type="ECO:0000313" key="10">
    <source>
        <dbReference type="Proteomes" id="UP000639775"/>
    </source>
</evidence>
<protein>
    <submittedName>
        <fullName evidence="9">ComEC/Rec2 family competence protein</fullName>
    </submittedName>
</protein>
<evidence type="ECO:0000259" key="8">
    <source>
        <dbReference type="Pfam" id="PF13567"/>
    </source>
</evidence>
<evidence type="ECO:0000256" key="4">
    <source>
        <dbReference type="ARBA" id="ARBA00022989"/>
    </source>
</evidence>
<dbReference type="GO" id="GO:0005886">
    <property type="term" value="C:plasma membrane"/>
    <property type="evidence" value="ECO:0007669"/>
    <property type="project" value="UniProtKB-SubCell"/>
</dbReference>
<dbReference type="Proteomes" id="UP000639775">
    <property type="component" value="Unassembled WGS sequence"/>
</dbReference>
<keyword evidence="3 6" id="KW-0812">Transmembrane</keyword>
<accession>A0A967B9K4</accession>
<keyword evidence="5 6" id="KW-0472">Membrane</keyword>
<dbReference type="NCBIfam" id="TIGR00360">
    <property type="entry name" value="ComEC_N-term"/>
    <property type="match status" value="1"/>
</dbReference>
<feature type="transmembrane region" description="Helical" evidence="6">
    <location>
        <begin position="68"/>
        <end position="85"/>
    </location>
</feature>
<name>A0A967B9K4_9RHOB</name>
<dbReference type="InterPro" id="IPR025405">
    <property type="entry name" value="DUF4131"/>
</dbReference>
<dbReference type="PANTHER" id="PTHR30619:SF1">
    <property type="entry name" value="RECOMBINATION PROTEIN 2"/>
    <property type="match status" value="1"/>
</dbReference>
<comment type="caution">
    <text evidence="9">The sequence shown here is derived from an EMBL/GenBank/DDBJ whole genome shotgun (WGS) entry which is preliminary data.</text>
</comment>
<dbReference type="RefSeq" id="WP_167192683.1">
    <property type="nucleotide sequence ID" value="NZ_JAAORB010000001.1"/>
</dbReference>